<evidence type="ECO:0000313" key="3">
    <source>
        <dbReference type="Proteomes" id="UP001359559"/>
    </source>
</evidence>
<feature type="signal peptide" evidence="1">
    <location>
        <begin position="1"/>
        <end position="22"/>
    </location>
</feature>
<organism evidence="2 3">
    <name type="scientific">Clitoria ternatea</name>
    <name type="common">Butterfly pea</name>
    <dbReference type="NCBI Taxonomy" id="43366"/>
    <lineage>
        <taxon>Eukaryota</taxon>
        <taxon>Viridiplantae</taxon>
        <taxon>Streptophyta</taxon>
        <taxon>Embryophyta</taxon>
        <taxon>Tracheophyta</taxon>
        <taxon>Spermatophyta</taxon>
        <taxon>Magnoliopsida</taxon>
        <taxon>eudicotyledons</taxon>
        <taxon>Gunneridae</taxon>
        <taxon>Pentapetalae</taxon>
        <taxon>rosids</taxon>
        <taxon>fabids</taxon>
        <taxon>Fabales</taxon>
        <taxon>Fabaceae</taxon>
        <taxon>Papilionoideae</taxon>
        <taxon>50 kb inversion clade</taxon>
        <taxon>NPAAA clade</taxon>
        <taxon>indigoferoid/millettioid clade</taxon>
        <taxon>Phaseoleae</taxon>
        <taxon>Clitoria</taxon>
    </lineage>
</organism>
<sequence length="138" mass="15796">MVVSHNFWFTVWPVLLVEKTDGLSFWPLARDLNIKVGSEEGTTLENIMIDALSTHLEKASSLDISQPESYVAASFFYAIILAIQRCDFQQERDHKERDHKPKSIPQLQMNQQELAISERELLSLQVIDNNQSIQGNIP</sequence>
<name>A0AAN9J5W4_CLITE</name>
<dbReference type="AlphaFoldDB" id="A0AAN9J5W4"/>
<dbReference type="EMBL" id="JAYKXN010000004">
    <property type="protein sequence ID" value="KAK7292825.1"/>
    <property type="molecule type" value="Genomic_DNA"/>
</dbReference>
<reference evidence="2 3" key="1">
    <citation type="submission" date="2024-01" db="EMBL/GenBank/DDBJ databases">
        <title>The genomes of 5 underutilized Papilionoideae crops provide insights into root nodulation and disease resistance.</title>
        <authorList>
            <person name="Yuan L."/>
        </authorList>
    </citation>
    <scope>NUCLEOTIDE SEQUENCE [LARGE SCALE GENOMIC DNA]</scope>
    <source>
        <strain evidence="2">LY-2023</strain>
        <tissue evidence="2">Leaf</tissue>
    </source>
</reference>
<comment type="caution">
    <text evidence="2">The sequence shown here is derived from an EMBL/GenBank/DDBJ whole genome shotgun (WGS) entry which is preliminary data.</text>
</comment>
<gene>
    <name evidence="2" type="ORF">RJT34_15679</name>
</gene>
<feature type="chain" id="PRO_5042946168" evidence="1">
    <location>
        <begin position="23"/>
        <end position="138"/>
    </location>
</feature>
<evidence type="ECO:0000256" key="1">
    <source>
        <dbReference type="SAM" id="SignalP"/>
    </source>
</evidence>
<keyword evidence="1" id="KW-0732">Signal</keyword>
<keyword evidence="3" id="KW-1185">Reference proteome</keyword>
<evidence type="ECO:0000313" key="2">
    <source>
        <dbReference type="EMBL" id="KAK7292825.1"/>
    </source>
</evidence>
<proteinExistence type="predicted"/>
<protein>
    <submittedName>
        <fullName evidence="2">Uncharacterized protein</fullName>
    </submittedName>
</protein>
<dbReference type="Proteomes" id="UP001359559">
    <property type="component" value="Unassembled WGS sequence"/>
</dbReference>
<accession>A0AAN9J5W4</accession>